<dbReference type="GO" id="GO:0000822">
    <property type="term" value="F:inositol hexakisphosphate binding"/>
    <property type="evidence" value="ECO:0007669"/>
    <property type="project" value="TreeGrafter"/>
</dbReference>
<dbReference type="AlphaFoldDB" id="A0A5C7HI73"/>
<evidence type="ECO:0000313" key="8">
    <source>
        <dbReference type="Proteomes" id="UP000323000"/>
    </source>
</evidence>
<dbReference type="GO" id="GO:0006817">
    <property type="term" value="P:phosphate ion transport"/>
    <property type="evidence" value="ECO:0007669"/>
    <property type="project" value="TreeGrafter"/>
</dbReference>
<name>A0A5C7HI73_9ROSI</name>
<comment type="subcellular location">
    <subcellularLocation>
        <location evidence="1">Membrane</location>
        <topology evidence="1">Multi-pass membrane protein</topology>
    </subcellularLocation>
</comment>
<feature type="domain" description="EXS" evidence="6">
    <location>
        <begin position="156"/>
        <end position="191"/>
    </location>
</feature>
<dbReference type="Proteomes" id="UP000323000">
    <property type="component" value="Chromosome 8"/>
</dbReference>
<protein>
    <recommendedName>
        <fullName evidence="6">EXS domain-containing protein</fullName>
    </recommendedName>
</protein>
<evidence type="ECO:0000259" key="6">
    <source>
        <dbReference type="Pfam" id="PF03124"/>
    </source>
</evidence>
<feature type="domain" description="EXS" evidence="6">
    <location>
        <begin position="234"/>
        <end position="293"/>
    </location>
</feature>
<evidence type="ECO:0000256" key="2">
    <source>
        <dbReference type="ARBA" id="ARBA00022692"/>
    </source>
</evidence>
<evidence type="ECO:0000256" key="5">
    <source>
        <dbReference type="SAM" id="Phobius"/>
    </source>
</evidence>
<gene>
    <name evidence="7" type="ORF">EZV62_017862</name>
</gene>
<reference evidence="8" key="1">
    <citation type="journal article" date="2019" name="Gigascience">
        <title>De novo genome assembly of the endangered Acer yangbiense, a plant species with extremely small populations endemic to Yunnan Province, China.</title>
        <authorList>
            <person name="Yang J."/>
            <person name="Wariss H.M."/>
            <person name="Tao L."/>
            <person name="Zhang R."/>
            <person name="Yun Q."/>
            <person name="Hollingsworth P."/>
            <person name="Dao Z."/>
            <person name="Luo G."/>
            <person name="Guo H."/>
            <person name="Ma Y."/>
            <person name="Sun W."/>
        </authorList>
    </citation>
    <scope>NUCLEOTIDE SEQUENCE [LARGE SCALE GENOMIC DNA]</scope>
    <source>
        <strain evidence="8">cv. Malutang</strain>
    </source>
</reference>
<evidence type="ECO:0000256" key="4">
    <source>
        <dbReference type="ARBA" id="ARBA00023136"/>
    </source>
</evidence>
<feature type="transmembrane region" description="Helical" evidence="5">
    <location>
        <begin position="240"/>
        <end position="260"/>
    </location>
</feature>
<dbReference type="OrthoDB" id="1732330at2759"/>
<dbReference type="GO" id="GO:0005886">
    <property type="term" value="C:plasma membrane"/>
    <property type="evidence" value="ECO:0007669"/>
    <property type="project" value="TreeGrafter"/>
</dbReference>
<dbReference type="GO" id="GO:0016036">
    <property type="term" value="P:cellular response to phosphate starvation"/>
    <property type="evidence" value="ECO:0007669"/>
    <property type="project" value="TreeGrafter"/>
</dbReference>
<dbReference type="PANTHER" id="PTHR10783:SF4">
    <property type="entry name" value="PHOSPHATE TRANSPORTER PHO1 HOMOLOG 3"/>
    <property type="match status" value="1"/>
</dbReference>
<keyword evidence="8" id="KW-1185">Reference proteome</keyword>
<feature type="transmembrane region" description="Helical" evidence="5">
    <location>
        <begin position="187"/>
        <end position="207"/>
    </location>
</feature>
<dbReference type="PANTHER" id="PTHR10783">
    <property type="entry name" value="XENOTROPIC AND POLYTROPIC RETROVIRUS RECEPTOR 1-RELATED"/>
    <property type="match status" value="1"/>
</dbReference>
<evidence type="ECO:0000313" key="7">
    <source>
        <dbReference type="EMBL" id="TXG56549.1"/>
    </source>
</evidence>
<dbReference type="Pfam" id="PF03124">
    <property type="entry name" value="EXS"/>
    <property type="match status" value="2"/>
</dbReference>
<dbReference type="GO" id="GO:0005802">
    <property type="term" value="C:trans-Golgi network"/>
    <property type="evidence" value="ECO:0007669"/>
    <property type="project" value="TreeGrafter"/>
</dbReference>
<feature type="transmembrane region" description="Helical" evidence="5">
    <location>
        <begin position="113"/>
        <end position="140"/>
    </location>
</feature>
<organism evidence="7 8">
    <name type="scientific">Acer yangbiense</name>
    <dbReference type="NCBI Taxonomy" id="1000413"/>
    <lineage>
        <taxon>Eukaryota</taxon>
        <taxon>Viridiplantae</taxon>
        <taxon>Streptophyta</taxon>
        <taxon>Embryophyta</taxon>
        <taxon>Tracheophyta</taxon>
        <taxon>Spermatophyta</taxon>
        <taxon>Magnoliopsida</taxon>
        <taxon>eudicotyledons</taxon>
        <taxon>Gunneridae</taxon>
        <taxon>Pentapetalae</taxon>
        <taxon>rosids</taxon>
        <taxon>malvids</taxon>
        <taxon>Sapindales</taxon>
        <taxon>Sapindaceae</taxon>
        <taxon>Hippocastanoideae</taxon>
        <taxon>Acereae</taxon>
        <taxon>Acer</taxon>
    </lineage>
</organism>
<dbReference type="InterPro" id="IPR004342">
    <property type="entry name" value="EXS_C"/>
</dbReference>
<feature type="transmembrane region" description="Helical" evidence="5">
    <location>
        <begin position="160"/>
        <end position="180"/>
    </location>
</feature>
<dbReference type="EMBL" id="VAHF01000008">
    <property type="protein sequence ID" value="TXG56549.1"/>
    <property type="molecule type" value="Genomic_DNA"/>
</dbReference>
<proteinExistence type="predicted"/>
<evidence type="ECO:0000256" key="1">
    <source>
        <dbReference type="ARBA" id="ARBA00004141"/>
    </source>
</evidence>
<accession>A0A5C7HI73</accession>
<comment type="caution">
    <text evidence="7">The sequence shown here is derived from an EMBL/GenBank/DDBJ whole genome shotgun (WGS) entry which is preliminary data.</text>
</comment>
<sequence>MGGLRRVRFRGRTTLGSTTGGGVLCKDGLCPSGSSDPPGATHATSAVSVPISSRNASKSYMKTVDNSYLGSSDEITKLMERVEVTFVKHFLNVNRTKGMNVLRPKTKRERHRITFSTGFFAGCTFALLIALVTIICAHGLFDRDKDQVRKLYMDNLFPIYSLFGFLVLHMIMYGINIFYWRKYRVNYSFSTGGSIAVLALLTVIGNLDMEVNPKTKNYNGFTESFPQAMNLDKNNLGWKISAWIISVTAAVGGTYWDLVYDWGLLNRKSKNRWLRDKLLVPEKKNIFHCHCLEHFAEIFRIFRWLQTVYIC</sequence>
<keyword evidence="4 5" id="KW-0472">Membrane</keyword>
<evidence type="ECO:0000256" key="3">
    <source>
        <dbReference type="ARBA" id="ARBA00022989"/>
    </source>
</evidence>
<keyword evidence="2 5" id="KW-0812">Transmembrane</keyword>
<keyword evidence="3 5" id="KW-1133">Transmembrane helix</keyword>